<feature type="compositionally biased region" description="Basic and acidic residues" evidence="1">
    <location>
        <begin position="136"/>
        <end position="145"/>
    </location>
</feature>
<feature type="region of interest" description="Disordered" evidence="1">
    <location>
        <begin position="117"/>
        <end position="145"/>
    </location>
</feature>
<organism evidence="2 3">
    <name type="scientific">Eumeta variegata</name>
    <name type="common">Bagworm moth</name>
    <name type="synonym">Eumeta japonica</name>
    <dbReference type="NCBI Taxonomy" id="151549"/>
    <lineage>
        <taxon>Eukaryota</taxon>
        <taxon>Metazoa</taxon>
        <taxon>Ecdysozoa</taxon>
        <taxon>Arthropoda</taxon>
        <taxon>Hexapoda</taxon>
        <taxon>Insecta</taxon>
        <taxon>Pterygota</taxon>
        <taxon>Neoptera</taxon>
        <taxon>Endopterygota</taxon>
        <taxon>Lepidoptera</taxon>
        <taxon>Glossata</taxon>
        <taxon>Ditrysia</taxon>
        <taxon>Tineoidea</taxon>
        <taxon>Psychidae</taxon>
        <taxon>Oiketicinae</taxon>
        <taxon>Eumeta</taxon>
    </lineage>
</organism>
<dbReference type="AlphaFoldDB" id="A0A4C1ZH98"/>
<feature type="region of interest" description="Disordered" evidence="1">
    <location>
        <begin position="1"/>
        <end position="98"/>
    </location>
</feature>
<evidence type="ECO:0000313" key="3">
    <source>
        <dbReference type="Proteomes" id="UP000299102"/>
    </source>
</evidence>
<accession>A0A4C1ZH98</accession>
<comment type="caution">
    <text evidence="2">The sequence shown here is derived from an EMBL/GenBank/DDBJ whole genome shotgun (WGS) entry which is preliminary data.</text>
</comment>
<evidence type="ECO:0000256" key="1">
    <source>
        <dbReference type="SAM" id="MobiDB-lite"/>
    </source>
</evidence>
<reference evidence="2 3" key="1">
    <citation type="journal article" date="2019" name="Commun. Biol.">
        <title>The bagworm genome reveals a unique fibroin gene that provides high tensile strength.</title>
        <authorList>
            <person name="Kono N."/>
            <person name="Nakamura H."/>
            <person name="Ohtoshi R."/>
            <person name="Tomita M."/>
            <person name="Numata K."/>
            <person name="Arakawa K."/>
        </authorList>
    </citation>
    <scope>NUCLEOTIDE SEQUENCE [LARGE SCALE GENOMIC DNA]</scope>
</reference>
<dbReference type="EMBL" id="BGZK01001841">
    <property type="protein sequence ID" value="GBP87178.1"/>
    <property type="molecule type" value="Genomic_DNA"/>
</dbReference>
<keyword evidence="3" id="KW-1185">Reference proteome</keyword>
<gene>
    <name evidence="2" type="ORF">EVAR_67768_1</name>
</gene>
<evidence type="ECO:0000313" key="2">
    <source>
        <dbReference type="EMBL" id="GBP87178.1"/>
    </source>
</evidence>
<proteinExistence type="predicted"/>
<dbReference type="Proteomes" id="UP000299102">
    <property type="component" value="Unassembled WGS sequence"/>
</dbReference>
<feature type="compositionally biased region" description="Polar residues" evidence="1">
    <location>
        <begin position="121"/>
        <end position="133"/>
    </location>
</feature>
<sequence>MRPDCQEHAPAGPLNAHVGPNTQVKAHSKQIPASVRRATPSGAGARRRIRTKSVSPPNRTDAGLPRRPGVRRLHPEARVSVNYDGVIPPQSGAGGPRAATQDVEVCKRVSCEGCVPDPLENTCNPTSASQNWYATEDPRGADSLE</sequence>
<protein>
    <submittedName>
        <fullName evidence="2">Uncharacterized protein</fullName>
    </submittedName>
</protein>
<name>A0A4C1ZH98_EUMVA</name>